<dbReference type="InterPro" id="IPR001304">
    <property type="entry name" value="C-type_lectin-like"/>
</dbReference>
<evidence type="ECO:0000259" key="2">
    <source>
        <dbReference type="PROSITE" id="PS50041"/>
    </source>
</evidence>
<dbReference type="InterPro" id="IPR016186">
    <property type="entry name" value="C-type_lectin-like/link_sf"/>
</dbReference>
<evidence type="ECO:0000313" key="4">
    <source>
        <dbReference type="Proteomes" id="UP000728185"/>
    </source>
</evidence>
<keyword evidence="4" id="KW-1185">Reference proteome</keyword>
<reference evidence="3" key="1">
    <citation type="submission" date="2019-05" db="EMBL/GenBank/DDBJ databases">
        <title>Annotation for the trematode Fasciolopsis buski.</title>
        <authorList>
            <person name="Choi Y.-J."/>
        </authorList>
    </citation>
    <scope>NUCLEOTIDE SEQUENCE</scope>
    <source>
        <strain evidence="3">HT</strain>
        <tissue evidence="3">Whole worm</tissue>
    </source>
</reference>
<dbReference type="PROSITE" id="PS50041">
    <property type="entry name" value="C_TYPE_LECTIN_2"/>
    <property type="match status" value="1"/>
</dbReference>
<dbReference type="AlphaFoldDB" id="A0A8E0VEE2"/>
<evidence type="ECO:0000256" key="1">
    <source>
        <dbReference type="SAM" id="Phobius"/>
    </source>
</evidence>
<dbReference type="SUPFAM" id="SSF56436">
    <property type="entry name" value="C-type lectin-like"/>
    <property type="match status" value="1"/>
</dbReference>
<dbReference type="Gene3D" id="3.10.100.10">
    <property type="entry name" value="Mannose-Binding Protein A, subunit A"/>
    <property type="match status" value="1"/>
</dbReference>
<organism evidence="3 4">
    <name type="scientific">Fasciolopsis buskii</name>
    <dbReference type="NCBI Taxonomy" id="27845"/>
    <lineage>
        <taxon>Eukaryota</taxon>
        <taxon>Metazoa</taxon>
        <taxon>Spiralia</taxon>
        <taxon>Lophotrochozoa</taxon>
        <taxon>Platyhelminthes</taxon>
        <taxon>Trematoda</taxon>
        <taxon>Digenea</taxon>
        <taxon>Plagiorchiida</taxon>
        <taxon>Echinostomata</taxon>
        <taxon>Echinostomatoidea</taxon>
        <taxon>Fasciolidae</taxon>
        <taxon>Fasciolopsis</taxon>
    </lineage>
</organism>
<evidence type="ECO:0000313" key="3">
    <source>
        <dbReference type="EMBL" id="KAA0188574.1"/>
    </source>
</evidence>
<feature type="domain" description="C-type lectin" evidence="2">
    <location>
        <begin position="17"/>
        <end position="127"/>
    </location>
</feature>
<feature type="transmembrane region" description="Helical" evidence="1">
    <location>
        <begin position="274"/>
        <end position="297"/>
    </location>
</feature>
<keyword evidence="1" id="KW-1133">Transmembrane helix</keyword>
<keyword evidence="1" id="KW-0812">Transmembrane</keyword>
<sequence length="420" mass="46637">MIGCRGLTTKDYVVDALSIASVFEANFLRAWLRLPRTLGGAELTSNEPVWSGLRVTEKFPQWLHNWMWNSSEPVRYTDWFIPPTPSPSGCYVFHSNPFHRDDPMSINGLGSLRPESTCDAMHYVVCQTAAVTASANFKPSVVKTADSSNQHNISHHQPHRPSCFRMDETKFSSVMYRADLVRSVSNKSCIRWDLVPANLSDYQLTSDWIRHRISAATAVGSDGTPSYAENYCSLIFNATTKQTVFGCYVGLKPLMFENCQLEACHSAVISSTHWIVWVFLVLLCVGACVLGVSLWRGCTPLRLGYRRHFTPSLRSTRFSHPGSVRFTKSEESSSAYTNGQAAQAASESGISLSDGSENKQSKLLQVEPELNSRAPGDSQDHSAIRFAKIAKIGGYPAAYHNSIYTTLPEIAPEDEYDPEA</sequence>
<comment type="caution">
    <text evidence="3">The sequence shown here is derived from an EMBL/GenBank/DDBJ whole genome shotgun (WGS) entry which is preliminary data.</text>
</comment>
<dbReference type="InterPro" id="IPR016187">
    <property type="entry name" value="CTDL_fold"/>
</dbReference>
<dbReference type="OrthoDB" id="6226225at2759"/>
<dbReference type="Proteomes" id="UP000728185">
    <property type="component" value="Unassembled WGS sequence"/>
</dbReference>
<name>A0A8E0VEE2_9TREM</name>
<proteinExistence type="predicted"/>
<protein>
    <recommendedName>
        <fullName evidence="2">C-type lectin domain-containing protein</fullName>
    </recommendedName>
</protein>
<gene>
    <name evidence="3" type="ORF">FBUS_00826</name>
</gene>
<keyword evidence="1" id="KW-0472">Membrane</keyword>
<dbReference type="EMBL" id="LUCM01008331">
    <property type="protein sequence ID" value="KAA0188574.1"/>
    <property type="molecule type" value="Genomic_DNA"/>
</dbReference>
<accession>A0A8E0VEE2</accession>